<dbReference type="Proteomes" id="UP000245207">
    <property type="component" value="Unassembled WGS sequence"/>
</dbReference>
<proteinExistence type="predicted"/>
<sequence length="167" mass="18916">MDEVHNSSPQSTAHVLSQPLAYTPSLPRLVVLGNEKLDIDLPFGEHIDTLSMGDREIDFKPSDIESLPANDPVPIPRMSDEPLGDSESMSRYFDVTISNPLFDFDDTFALRIDNKIFDVEFEDLCSLDPPKSMPFIDESTLLVTPLPVHKQICLREMERFDPFFSLT</sequence>
<name>A0A2U1PMT6_ARTAN</name>
<accession>A0A2U1PMT6</accession>
<evidence type="ECO:0000313" key="1">
    <source>
        <dbReference type="EMBL" id="PWA87076.1"/>
    </source>
</evidence>
<keyword evidence="2" id="KW-1185">Reference proteome</keyword>
<protein>
    <recommendedName>
        <fullName evidence="3">NAC domain-containing protein</fullName>
    </recommendedName>
</protein>
<reference evidence="1 2" key="1">
    <citation type="journal article" date="2018" name="Mol. Plant">
        <title>The genome of Artemisia annua provides insight into the evolution of Asteraceae family and artemisinin biosynthesis.</title>
        <authorList>
            <person name="Shen Q."/>
            <person name="Zhang L."/>
            <person name="Liao Z."/>
            <person name="Wang S."/>
            <person name="Yan T."/>
            <person name="Shi P."/>
            <person name="Liu M."/>
            <person name="Fu X."/>
            <person name="Pan Q."/>
            <person name="Wang Y."/>
            <person name="Lv Z."/>
            <person name="Lu X."/>
            <person name="Zhang F."/>
            <person name="Jiang W."/>
            <person name="Ma Y."/>
            <person name="Chen M."/>
            <person name="Hao X."/>
            <person name="Li L."/>
            <person name="Tang Y."/>
            <person name="Lv G."/>
            <person name="Zhou Y."/>
            <person name="Sun X."/>
            <person name="Brodelius P.E."/>
            <person name="Rose J.K.C."/>
            <person name="Tang K."/>
        </authorList>
    </citation>
    <scope>NUCLEOTIDE SEQUENCE [LARGE SCALE GENOMIC DNA]</scope>
    <source>
        <strain evidence="2">cv. Huhao1</strain>
        <tissue evidence="1">Leaf</tissue>
    </source>
</reference>
<dbReference type="AlphaFoldDB" id="A0A2U1PMT6"/>
<evidence type="ECO:0000313" key="2">
    <source>
        <dbReference type="Proteomes" id="UP000245207"/>
    </source>
</evidence>
<organism evidence="1 2">
    <name type="scientific">Artemisia annua</name>
    <name type="common">Sweet wormwood</name>
    <dbReference type="NCBI Taxonomy" id="35608"/>
    <lineage>
        <taxon>Eukaryota</taxon>
        <taxon>Viridiplantae</taxon>
        <taxon>Streptophyta</taxon>
        <taxon>Embryophyta</taxon>
        <taxon>Tracheophyta</taxon>
        <taxon>Spermatophyta</taxon>
        <taxon>Magnoliopsida</taxon>
        <taxon>eudicotyledons</taxon>
        <taxon>Gunneridae</taxon>
        <taxon>Pentapetalae</taxon>
        <taxon>asterids</taxon>
        <taxon>campanulids</taxon>
        <taxon>Asterales</taxon>
        <taxon>Asteraceae</taxon>
        <taxon>Asteroideae</taxon>
        <taxon>Anthemideae</taxon>
        <taxon>Artemisiinae</taxon>
        <taxon>Artemisia</taxon>
    </lineage>
</organism>
<dbReference type="EMBL" id="PKPP01000952">
    <property type="protein sequence ID" value="PWA87076.1"/>
    <property type="molecule type" value="Genomic_DNA"/>
</dbReference>
<gene>
    <name evidence="1" type="ORF">CTI12_AA135390</name>
</gene>
<evidence type="ECO:0008006" key="3">
    <source>
        <dbReference type="Google" id="ProtNLM"/>
    </source>
</evidence>
<comment type="caution">
    <text evidence="1">The sequence shown here is derived from an EMBL/GenBank/DDBJ whole genome shotgun (WGS) entry which is preliminary data.</text>
</comment>